<protein>
    <submittedName>
        <fullName evidence="1">GDSL esterase/lipase</fullName>
    </submittedName>
</protein>
<keyword evidence="2" id="KW-1185">Reference proteome</keyword>
<evidence type="ECO:0000313" key="1">
    <source>
        <dbReference type="EMBL" id="KAI7992603.1"/>
    </source>
</evidence>
<name>A0ACC0FW97_9ERIC</name>
<reference evidence="1 2" key="1">
    <citation type="journal article" date="2022" name="Plant J.">
        <title>Chromosome-level genome of Camellia lanceoleosa provides a valuable resource for understanding genome evolution and self-incompatibility.</title>
        <authorList>
            <person name="Gong W."/>
            <person name="Xiao S."/>
            <person name="Wang L."/>
            <person name="Liao Z."/>
            <person name="Chang Y."/>
            <person name="Mo W."/>
            <person name="Hu G."/>
            <person name="Li W."/>
            <person name="Zhao G."/>
            <person name="Zhu H."/>
            <person name="Hu X."/>
            <person name="Ji K."/>
            <person name="Xiang X."/>
            <person name="Song Q."/>
            <person name="Yuan D."/>
            <person name="Jin S."/>
            <person name="Zhang L."/>
        </authorList>
    </citation>
    <scope>NUCLEOTIDE SEQUENCE [LARGE SCALE GENOMIC DNA]</scope>
    <source>
        <strain evidence="1">SQ_2022a</strain>
    </source>
</reference>
<dbReference type="Proteomes" id="UP001060215">
    <property type="component" value="Chromosome 13"/>
</dbReference>
<proteinExistence type="predicted"/>
<organism evidence="1 2">
    <name type="scientific">Camellia lanceoleosa</name>
    <dbReference type="NCBI Taxonomy" id="1840588"/>
    <lineage>
        <taxon>Eukaryota</taxon>
        <taxon>Viridiplantae</taxon>
        <taxon>Streptophyta</taxon>
        <taxon>Embryophyta</taxon>
        <taxon>Tracheophyta</taxon>
        <taxon>Spermatophyta</taxon>
        <taxon>Magnoliopsida</taxon>
        <taxon>eudicotyledons</taxon>
        <taxon>Gunneridae</taxon>
        <taxon>Pentapetalae</taxon>
        <taxon>asterids</taxon>
        <taxon>Ericales</taxon>
        <taxon>Theaceae</taxon>
        <taxon>Camellia</taxon>
    </lineage>
</organism>
<evidence type="ECO:0000313" key="2">
    <source>
        <dbReference type="Proteomes" id="UP001060215"/>
    </source>
</evidence>
<accession>A0ACC0FW97</accession>
<dbReference type="EMBL" id="CM045770">
    <property type="protein sequence ID" value="KAI7992603.1"/>
    <property type="molecule type" value="Genomic_DNA"/>
</dbReference>
<comment type="caution">
    <text evidence="1">The sequence shown here is derived from an EMBL/GenBank/DDBJ whole genome shotgun (WGS) entry which is preliminary data.</text>
</comment>
<sequence length="410" mass="45414">MLVTDNTIKSDRPCIIIACKNIYMMKSSGELVLLVFVAFLLVCTQTSSCREQEPLVPCFFIFGDSLVDNGNNNGILLTLAKSNYYPYGIDFPWGATGRFTNGRTYVDALAQLLGFPNYIPPYSRVQGHAILRGANYASGAAGIRDETGNNLGGHISMNQQVANFGRTVQQISRYFRGDNNAVGGYLSKCLFFSGMGSNDYLNNYFMPGFYSTASYYTPMAFATVLLRDYSRQLTELYNLGARKVVVTGLGQIGCIPYELARYNNNNGNNNKCNDDINNAIVLFNSGLRKLVDRFNNGQLPGSKFVYLDSFQSTKDLVRNAPSYGFEVVNKGCCGVGRYNGQITCLPLQQPCDDRSKYLFWDAFHPTEAANIVLAKKSFTSKSRSDAYPINIQQLAMLPVTVHSNLTVISN</sequence>
<gene>
    <name evidence="1" type="ORF">LOK49_LG12G00088</name>
</gene>